<keyword evidence="3" id="KW-1185">Reference proteome</keyword>
<evidence type="ECO:0008006" key="4">
    <source>
        <dbReference type="Google" id="ProtNLM"/>
    </source>
</evidence>
<feature type="transmembrane region" description="Helical" evidence="1">
    <location>
        <begin position="32"/>
        <end position="52"/>
    </location>
</feature>
<organism evidence="2 3">
    <name type="scientific">Bradyrhizobium uaiense</name>
    <dbReference type="NCBI Taxonomy" id="2594946"/>
    <lineage>
        <taxon>Bacteria</taxon>
        <taxon>Pseudomonadati</taxon>
        <taxon>Pseudomonadota</taxon>
        <taxon>Alphaproteobacteria</taxon>
        <taxon>Hyphomicrobiales</taxon>
        <taxon>Nitrobacteraceae</taxon>
        <taxon>Bradyrhizobium</taxon>
    </lineage>
</organism>
<dbReference type="EMBL" id="VKHP01000266">
    <property type="protein sequence ID" value="NEV01707.1"/>
    <property type="molecule type" value="Genomic_DNA"/>
</dbReference>
<keyword evidence="1" id="KW-0812">Transmembrane</keyword>
<protein>
    <recommendedName>
        <fullName evidence="4">SMODS and SLOG-associating 2TM effector domain-containing protein</fullName>
    </recommendedName>
</protein>
<dbReference type="AlphaFoldDB" id="A0A6P1BT65"/>
<reference evidence="2 3" key="1">
    <citation type="journal article" date="2020" name="Arch. Microbiol.">
        <title>Bradyrhizobium uaiense sp. nov., a new highly efficient cowpea symbiont.</title>
        <authorList>
            <person name="Cabral Michel D."/>
            <person name="Azarias Guimaraes A."/>
            <person name="Martins da Costa E."/>
            <person name="Soares de Carvalho T."/>
            <person name="Balsanelli E."/>
            <person name="Willems A."/>
            <person name="Maltempi de Souza E."/>
            <person name="de Souza Moreira F.M."/>
        </authorList>
    </citation>
    <scope>NUCLEOTIDE SEQUENCE [LARGE SCALE GENOMIC DNA]</scope>
    <source>
        <strain evidence="2 3">UFLA 03-164</strain>
    </source>
</reference>
<gene>
    <name evidence="2" type="ORF">FNJ47_39565</name>
</gene>
<dbReference type="Proteomes" id="UP000468531">
    <property type="component" value="Unassembled WGS sequence"/>
</dbReference>
<evidence type="ECO:0000256" key="1">
    <source>
        <dbReference type="SAM" id="Phobius"/>
    </source>
</evidence>
<accession>A0A6P1BT65</accession>
<keyword evidence="1" id="KW-1133">Transmembrane helix</keyword>
<keyword evidence="1" id="KW-0472">Membrane</keyword>
<comment type="caution">
    <text evidence="2">The sequence shown here is derived from an EMBL/GenBank/DDBJ whole genome shotgun (WGS) entry which is preliminary data.</text>
</comment>
<evidence type="ECO:0000313" key="3">
    <source>
        <dbReference type="Proteomes" id="UP000468531"/>
    </source>
</evidence>
<proteinExistence type="predicted"/>
<dbReference type="RefSeq" id="WP_163161253.1">
    <property type="nucleotide sequence ID" value="NZ_VKHP01000266.1"/>
</dbReference>
<evidence type="ECO:0000313" key="2">
    <source>
        <dbReference type="EMBL" id="NEV01707.1"/>
    </source>
</evidence>
<sequence length="188" mass="22135">MVEEISAPKFDALRNSIYHASRREYYDTLNRILNFLVIVFGAGVAGKVSELFHFRELWLEFGVLVFATSQLTFDFGSKARTHEFLRRKYQEMLAEIELEPTPEVARWRSKLQTIAGEEPMPMRALDALAYNAALDATYSDPEIRNGNRLYVPFCHRLLRHQIAREGYEYRLESEPRSWWQRFLSCFKS</sequence>
<name>A0A6P1BT65_9BRAD</name>